<accession>A0A5B7I8W7</accession>
<organism evidence="1 2">
    <name type="scientific">Portunus trituberculatus</name>
    <name type="common">Swimming crab</name>
    <name type="synonym">Neptunus trituberculatus</name>
    <dbReference type="NCBI Taxonomy" id="210409"/>
    <lineage>
        <taxon>Eukaryota</taxon>
        <taxon>Metazoa</taxon>
        <taxon>Ecdysozoa</taxon>
        <taxon>Arthropoda</taxon>
        <taxon>Crustacea</taxon>
        <taxon>Multicrustacea</taxon>
        <taxon>Malacostraca</taxon>
        <taxon>Eumalacostraca</taxon>
        <taxon>Eucarida</taxon>
        <taxon>Decapoda</taxon>
        <taxon>Pleocyemata</taxon>
        <taxon>Brachyura</taxon>
        <taxon>Eubrachyura</taxon>
        <taxon>Portunoidea</taxon>
        <taxon>Portunidae</taxon>
        <taxon>Portuninae</taxon>
        <taxon>Portunus</taxon>
    </lineage>
</organism>
<sequence>MSENSLLAEGITEGVLLLNSDARLTLVMQTVAISVPFSRILCRYIGLMVLLRPLSQRQGITQMVDTGSADCMVLVCHD</sequence>
<dbReference type="EMBL" id="VSRR010048128">
    <property type="protein sequence ID" value="MPC78329.1"/>
    <property type="molecule type" value="Genomic_DNA"/>
</dbReference>
<comment type="caution">
    <text evidence="1">The sequence shown here is derived from an EMBL/GenBank/DDBJ whole genome shotgun (WGS) entry which is preliminary data.</text>
</comment>
<protein>
    <submittedName>
        <fullName evidence="1">Uncharacterized protein</fullName>
    </submittedName>
</protein>
<name>A0A5B7I8W7_PORTR</name>
<proteinExistence type="predicted"/>
<dbReference type="Proteomes" id="UP000324222">
    <property type="component" value="Unassembled WGS sequence"/>
</dbReference>
<dbReference type="AlphaFoldDB" id="A0A5B7I8W7"/>
<evidence type="ECO:0000313" key="1">
    <source>
        <dbReference type="EMBL" id="MPC78329.1"/>
    </source>
</evidence>
<evidence type="ECO:0000313" key="2">
    <source>
        <dbReference type="Proteomes" id="UP000324222"/>
    </source>
</evidence>
<keyword evidence="2" id="KW-1185">Reference proteome</keyword>
<reference evidence="1 2" key="1">
    <citation type="submission" date="2019-05" db="EMBL/GenBank/DDBJ databases">
        <title>Another draft genome of Portunus trituberculatus and its Hox gene families provides insights of decapod evolution.</title>
        <authorList>
            <person name="Jeong J.-H."/>
            <person name="Song I."/>
            <person name="Kim S."/>
            <person name="Choi T."/>
            <person name="Kim D."/>
            <person name="Ryu S."/>
            <person name="Kim W."/>
        </authorList>
    </citation>
    <scope>NUCLEOTIDE SEQUENCE [LARGE SCALE GENOMIC DNA]</scope>
    <source>
        <tissue evidence="1">Muscle</tissue>
    </source>
</reference>
<gene>
    <name evidence="1" type="ORF">E2C01_072813</name>
</gene>